<evidence type="ECO:0000256" key="3">
    <source>
        <dbReference type="ARBA" id="ARBA00023027"/>
    </source>
</evidence>
<keyword evidence="3" id="KW-0520">NAD</keyword>
<organism evidence="7 8">
    <name type="scientific">Salipaludibacillus agaradhaerens</name>
    <name type="common">Bacillus agaradhaerens</name>
    <dbReference type="NCBI Taxonomy" id="76935"/>
    <lineage>
        <taxon>Bacteria</taxon>
        <taxon>Bacillati</taxon>
        <taxon>Bacillota</taxon>
        <taxon>Bacilli</taxon>
        <taxon>Bacillales</taxon>
        <taxon>Bacillaceae</taxon>
    </lineage>
</organism>
<sequence length="290" mass="31629">MTQPRIGFIGTGVMGKSMIRHLMKGGYDLYIYNRTKEKARELINEGAHWCETPGELAESAPIIFTIVGYPSDVEELYLGKDGLLNRASRGTTLVDMTTSKPALAQRLYEEASKRELHMMDAPVSGGDVGAKQGTLAIMVGGEKAVFDTLLPLFRLFGENIQLQGRAGAGQYTKMANQIAVAGTMLGVSEALAYAKTSGLDQDNVLKSIQTGAARSFALSELAPRMVKGDFEPGFYIKHFIKDMRIAIESAEELGLKMPGLSLAKELYEKLAETGQENAGTQALYTYYINH</sequence>
<dbReference type="InterPro" id="IPR008927">
    <property type="entry name" value="6-PGluconate_DH-like_C_sf"/>
</dbReference>
<evidence type="ECO:0000256" key="4">
    <source>
        <dbReference type="PIRSR" id="PIRSR000103-1"/>
    </source>
</evidence>
<dbReference type="GO" id="GO:0051287">
    <property type="term" value="F:NAD binding"/>
    <property type="evidence" value="ECO:0007669"/>
    <property type="project" value="InterPro"/>
</dbReference>
<feature type="domain" description="3-hydroxyisobutyrate dehydrogenase-like NAD-binding" evidence="6">
    <location>
        <begin position="167"/>
        <end position="286"/>
    </location>
</feature>
<dbReference type="EMBL" id="JABXYM010000002">
    <property type="protein sequence ID" value="MCR6098626.1"/>
    <property type="molecule type" value="Genomic_DNA"/>
</dbReference>
<dbReference type="PANTHER" id="PTHR43060">
    <property type="entry name" value="3-HYDROXYISOBUTYRATE DEHYDROGENASE-LIKE 1, MITOCHONDRIAL-RELATED"/>
    <property type="match status" value="1"/>
</dbReference>
<comment type="similarity">
    <text evidence="1">Belongs to the HIBADH-related family.</text>
</comment>
<feature type="domain" description="6-phosphogluconate dehydrogenase NADP-binding" evidence="5">
    <location>
        <begin position="5"/>
        <end position="161"/>
    </location>
</feature>
<dbReference type="GO" id="GO:0050661">
    <property type="term" value="F:NADP binding"/>
    <property type="evidence" value="ECO:0007669"/>
    <property type="project" value="InterPro"/>
</dbReference>
<evidence type="ECO:0000256" key="2">
    <source>
        <dbReference type="ARBA" id="ARBA00023002"/>
    </source>
</evidence>
<feature type="active site" evidence="4">
    <location>
        <position position="173"/>
    </location>
</feature>
<gene>
    <name evidence="7" type="ORF">HXA33_19135</name>
</gene>
<dbReference type="Pfam" id="PF03446">
    <property type="entry name" value="NAD_binding_2"/>
    <property type="match status" value="1"/>
</dbReference>
<dbReference type="AlphaFoldDB" id="A0A9Q4G0L7"/>
<dbReference type="InterPro" id="IPR015815">
    <property type="entry name" value="HIBADH-related"/>
</dbReference>
<evidence type="ECO:0000256" key="1">
    <source>
        <dbReference type="ARBA" id="ARBA00009080"/>
    </source>
</evidence>
<dbReference type="Gene3D" id="3.40.50.720">
    <property type="entry name" value="NAD(P)-binding Rossmann-like Domain"/>
    <property type="match status" value="1"/>
</dbReference>
<dbReference type="GO" id="GO:0016491">
    <property type="term" value="F:oxidoreductase activity"/>
    <property type="evidence" value="ECO:0007669"/>
    <property type="project" value="UniProtKB-KW"/>
</dbReference>
<dbReference type="SUPFAM" id="SSF48179">
    <property type="entry name" value="6-phosphogluconate dehydrogenase C-terminal domain-like"/>
    <property type="match status" value="1"/>
</dbReference>
<name>A0A9Q4G0L7_SALAG</name>
<accession>A0A9Q4G0L7</accession>
<dbReference type="PANTHER" id="PTHR43060:SF15">
    <property type="entry name" value="3-HYDROXYISOBUTYRATE DEHYDROGENASE-LIKE 1, MITOCHONDRIAL-RELATED"/>
    <property type="match status" value="1"/>
</dbReference>
<evidence type="ECO:0000313" key="7">
    <source>
        <dbReference type="EMBL" id="MCR6098626.1"/>
    </source>
</evidence>
<keyword evidence="8" id="KW-1185">Reference proteome</keyword>
<keyword evidence="2" id="KW-0560">Oxidoreductase</keyword>
<protein>
    <submittedName>
        <fullName evidence="7">NAD(P)-dependent oxidoreductase</fullName>
    </submittedName>
</protein>
<dbReference type="InterPro" id="IPR029154">
    <property type="entry name" value="HIBADH-like_NADP-bd"/>
</dbReference>
<evidence type="ECO:0000313" key="8">
    <source>
        <dbReference type="Proteomes" id="UP001057753"/>
    </source>
</evidence>
<reference evidence="7" key="1">
    <citation type="submission" date="2020-06" db="EMBL/GenBank/DDBJ databases">
        <title>Insight into the genomes of haloalkaliphilic bacilli from Kenyan soda lakes.</title>
        <authorList>
            <person name="Mwirichia R."/>
            <person name="Villamizar G.C."/>
            <person name="Poehlein A."/>
            <person name="Mugweru J."/>
            <person name="Kipnyargis A."/>
            <person name="Kiplimo D."/>
            <person name="Orwa P."/>
            <person name="Daniel R."/>
        </authorList>
    </citation>
    <scope>NUCLEOTIDE SEQUENCE</scope>
    <source>
        <strain evidence="7">B1096_S55</strain>
    </source>
</reference>
<dbReference type="RefSeq" id="WP_257823027.1">
    <property type="nucleotide sequence ID" value="NZ_JABXYM010000002.1"/>
</dbReference>
<dbReference type="Gene3D" id="1.10.1040.10">
    <property type="entry name" value="N-(1-d-carboxylethyl)-l-norvaline Dehydrogenase, domain 2"/>
    <property type="match status" value="1"/>
</dbReference>
<evidence type="ECO:0000259" key="5">
    <source>
        <dbReference type="Pfam" id="PF03446"/>
    </source>
</evidence>
<comment type="caution">
    <text evidence="7">The sequence shown here is derived from an EMBL/GenBank/DDBJ whole genome shotgun (WGS) entry which is preliminary data.</text>
</comment>
<evidence type="ECO:0000259" key="6">
    <source>
        <dbReference type="Pfam" id="PF14833"/>
    </source>
</evidence>
<proteinExistence type="inferred from homology"/>
<dbReference type="PIRSF" id="PIRSF000103">
    <property type="entry name" value="HIBADH"/>
    <property type="match status" value="1"/>
</dbReference>
<dbReference type="SUPFAM" id="SSF51735">
    <property type="entry name" value="NAD(P)-binding Rossmann-fold domains"/>
    <property type="match status" value="1"/>
</dbReference>
<dbReference type="InterPro" id="IPR006115">
    <property type="entry name" value="6PGDH_NADP-bd"/>
</dbReference>
<dbReference type="Pfam" id="PF14833">
    <property type="entry name" value="NAD_binding_11"/>
    <property type="match status" value="1"/>
</dbReference>
<dbReference type="InterPro" id="IPR036291">
    <property type="entry name" value="NAD(P)-bd_dom_sf"/>
</dbReference>
<dbReference type="InterPro" id="IPR013328">
    <property type="entry name" value="6PGD_dom2"/>
</dbReference>
<dbReference type="Proteomes" id="UP001057753">
    <property type="component" value="Unassembled WGS sequence"/>
</dbReference>